<dbReference type="EMBL" id="KZ293415">
    <property type="protein sequence ID" value="PBK78388.1"/>
    <property type="molecule type" value="Genomic_DNA"/>
</dbReference>
<feature type="transmembrane region" description="Helical" evidence="1">
    <location>
        <begin position="51"/>
        <end position="69"/>
    </location>
</feature>
<gene>
    <name evidence="2" type="ORF">ARMSODRAFT_947292</name>
</gene>
<keyword evidence="1" id="KW-0472">Membrane</keyword>
<proteinExistence type="predicted"/>
<keyword evidence="3" id="KW-1185">Reference proteome</keyword>
<organism evidence="2 3">
    <name type="scientific">Armillaria solidipes</name>
    <dbReference type="NCBI Taxonomy" id="1076256"/>
    <lineage>
        <taxon>Eukaryota</taxon>
        <taxon>Fungi</taxon>
        <taxon>Dikarya</taxon>
        <taxon>Basidiomycota</taxon>
        <taxon>Agaricomycotina</taxon>
        <taxon>Agaricomycetes</taxon>
        <taxon>Agaricomycetidae</taxon>
        <taxon>Agaricales</taxon>
        <taxon>Marasmiineae</taxon>
        <taxon>Physalacriaceae</taxon>
        <taxon>Armillaria</taxon>
    </lineage>
</organism>
<accession>A0A2H3CJ21</accession>
<evidence type="ECO:0000256" key="1">
    <source>
        <dbReference type="SAM" id="Phobius"/>
    </source>
</evidence>
<keyword evidence="1" id="KW-1133">Transmembrane helix</keyword>
<sequence length="150" mass="16514">MTQGSQALSAPWSSLSCLLLSVPFVGFTRFIHLKGLLTTITDLARPGPMYAIAWAQTWLSFYWMTRLFSQARHGGEYLILNVQCPSHRVHPGPPRCHRGSKIQRASRISLGTGASHHISLIGGVFGIVAQALTAYYSLGTHSVLSQNYFL</sequence>
<evidence type="ECO:0000313" key="3">
    <source>
        <dbReference type="Proteomes" id="UP000218334"/>
    </source>
</evidence>
<feature type="transmembrane region" description="Helical" evidence="1">
    <location>
        <begin position="117"/>
        <end position="138"/>
    </location>
</feature>
<name>A0A2H3CJ21_9AGAR</name>
<reference evidence="3" key="1">
    <citation type="journal article" date="2017" name="Nat. Ecol. Evol.">
        <title>Genome expansion and lineage-specific genetic innovations in the forest pathogenic fungi Armillaria.</title>
        <authorList>
            <person name="Sipos G."/>
            <person name="Prasanna A.N."/>
            <person name="Walter M.C."/>
            <person name="O'Connor E."/>
            <person name="Balint B."/>
            <person name="Krizsan K."/>
            <person name="Kiss B."/>
            <person name="Hess J."/>
            <person name="Varga T."/>
            <person name="Slot J."/>
            <person name="Riley R."/>
            <person name="Boka B."/>
            <person name="Rigling D."/>
            <person name="Barry K."/>
            <person name="Lee J."/>
            <person name="Mihaltcheva S."/>
            <person name="LaButti K."/>
            <person name="Lipzen A."/>
            <person name="Waldron R."/>
            <person name="Moloney N.M."/>
            <person name="Sperisen C."/>
            <person name="Kredics L."/>
            <person name="Vagvoelgyi C."/>
            <person name="Patrignani A."/>
            <person name="Fitzpatrick D."/>
            <person name="Nagy I."/>
            <person name="Doyle S."/>
            <person name="Anderson J.B."/>
            <person name="Grigoriev I.V."/>
            <person name="Gueldener U."/>
            <person name="Muensterkoetter M."/>
            <person name="Nagy L.G."/>
        </authorList>
    </citation>
    <scope>NUCLEOTIDE SEQUENCE [LARGE SCALE GENOMIC DNA]</scope>
    <source>
        <strain evidence="3">28-4</strain>
    </source>
</reference>
<keyword evidence="1" id="KW-0812">Transmembrane</keyword>
<dbReference type="AlphaFoldDB" id="A0A2H3CJ21"/>
<protein>
    <submittedName>
        <fullName evidence="2">Uncharacterized protein</fullName>
    </submittedName>
</protein>
<feature type="transmembrane region" description="Helical" evidence="1">
    <location>
        <begin position="12"/>
        <end position="31"/>
    </location>
</feature>
<dbReference type="Proteomes" id="UP000218334">
    <property type="component" value="Unassembled WGS sequence"/>
</dbReference>
<evidence type="ECO:0000313" key="2">
    <source>
        <dbReference type="EMBL" id="PBK78388.1"/>
    </source>
</evidence>